<name>A0AA38U9A0_9AGAR</name>
<evidence type="ECO:0000313" key="2">
    <source>
        <dbReference type="EMBL" id="KAJ3831122.1"/>
    </source>
</evidence>
<gene>
    <name evidence="2" type="ORF">F5878DRAFT_647920</name>
</gene>
<dbReference type="Proteomes" id="UP001163846">
    <property type="component" value="Unassembled WGS sequence"/>
</dbReference>
<evidence type="ECO:0000313" key="3">
    <source>
        <dbReference type="Proteomes" id="UP001163846"/>
    </source>
</evidence>
<feature type="compositionally biased region" description="Basic residues" evidence="1">
    <location>
        <begin position="22"/>
        <end position="31"/>
    </location>
</feature>
<feature type="non-terminal residue" evidence="2">
    <location>
        <position position="1"/>
    </location>
</feature>
<reference evidence="2" key="1">
    <citation type="submission" date="2022-08" db="EMBL/GenBank/DDBJ databases">
        <authorList>
            <consortium name="DOE Joint Genome Institute"/>
            <person name="Min B."/>
            <person name="Riley R."/>
            <person name="Sierra-Patev S."/>
            <person name="Naranjo-Ortiz M."/>
            <person name="Looney B."/>
            <person name="Konkel Z."/>
            <person name="Slot J.C."/>
            <person name="Sakamoto Y."/>
            <person name="Steenwyk J.L."/>
            <person name="Rokas A."/>
            <person name="Carro J."/>
            <person name="Camarero S."/>
            <person name="Ferreira P."/>
            <person name="Molpeceres G."/>
            <person name="Ruiz-Duenas F.J."/>
            <person name="Serrano A."/>
            <person name="Henrissat B."/>
            <person name="Drula E."/>
            <person name="Hughes K.W."/>
            <person name="Mata J.L."/>
            <person name="Ishikawa N.K."/>
            <person name="Vargas-Isla R."/>
            <person name="Ushijima S."/>
            <person name="Smith C.A."/>
            <person name="Ahrendt S."/>
            <person name="Andreopoulos W."/>
            <person name="He G."/>
            <person name="Labutti K."/>
            <person name="Lipzen A."/>
            <person name="Ng V."/>
            <person name="Sandor L."/>
            <person name="Barry K."/>
            <person name="Martinez A.T."/>
            <person name="Xiao Y."/>
            <person name="Gibbons J.G."/>
            <person name="Terashima K."/>
            <person name="Hibbett D.S."/>
            <person name="Grigoriev I.V."/>
        </authorList>
    </citation>
    <scope>NUCLEOTIDE SEQUENCE</scope>
    <source>
        <strain evidence="2">TFB9207</strain>
    </source>
</reference>
<feature type="region of interest" description="Disordered" evidence="1">
    <location>
        <begin position="1"/>
        <end position="70"/>
    </location>
</feature>
<evidence type="ECO:0000256" key="1">
    <source>
        <dbReference type="SAM" id="MobiDB-lite"/>
    </source>
</evidence>
<feature type="compositionally biased region" description="Polar residues" evidence="1">
    <location>
        <begin position="1"/>
        <end position="10"/>
    </location>
</feature>
<keyword evidence="3" id="KW-1185">Reference proteome</keyword>
<feature type="compositionally biased region" description="Low complexity" evidence="1">
    <location>
        <begin position="11"/>
        <end position="21"/>
    </location>
</feature>
<sequence length="412" mass="46633">MDNTDGGHNTSSSSKNNPSKSATRKRKRSSRHAQPSTSKASTTPAVSASVGDDDDDDDGEENKRKRGNQGNFRGARLKYLQESLLEYVKAKPKGPCLSKIYSQWFDKWPWHDNNNQPERFDILDSPDSTMSDEARTELADERKMAQEAVQTAGKKQLERWFWRNSRKASSSVPMQHSPLAPLLRKALGFAGGAPRRTILYKVWMKRPENRAKVQEAVLARIAEKHVEKPMLLKLRCEVAESLFEQEPDDVRNEIEERVEEIYEQQLELYTKITTGEPVSLEELGEDKDADEVREICRESLTKFLQPLLDLLRLYTGLKFCLLAGAPPPTDDDDFFLLTINSGESTGLNPQTFQNWHNEYFTKNVMALFMLFLCNQDPKGVLPEPGLIHPDSSKTAATSTSNATTINDPSLIR</sequence>
<feature type="compositionally biased region" description="Low complexity" evidence="1">
    <location>
        <begin position="392"/>
        <end position="404"/>
    </location>
</feature>
<protein>
    <submittedName>
        <fullName evidence="2">Uncharacterized protein</fullName>
    </submittedName>
</protein>
<dbReference type="AlphaFoldDB" id="A0AA38U9A0"/>
<feature type="compositionally biased region" description="Acidic residues" evidence="1">
    <location>
        <begin position="51"/>
        <end position="60"/>
    </location>
</feature>
<feature type="compositionally biased region" description="Polar residues" evidence="1">
    <location>
        <begin position="32"/>
        <end position="46"/>
    </location>
</feature>
<dbReference type="EMBL" id="MU807780">
    <property type="protein sequence ID" value="KAJ3831122.1"/>
    <property type="molecule type" value="Genomic_DNA"/>
</dbReference>
<feature type="region of interest" description="Disordered" evidence="1">
    <location>
        <begin position="383"/>
        <end position="412"/>
    </location>
</feature>
<accession>A0AA38U9A0</accession>
<proteinExistence type="predicted"/>
<comment type="caution">
    <text evidence="2">The sequence shown here is derived from an EMBL/GenBank/DDBJ whole genome shotgun (WGS) entry which is preliminary data.</text>
</comment>
<organism evidence="2 3">
    <name type="scientific">Lentinula raphanica</name>
    <dbReference type="NCBI Taxonomy" id="153919"/>
    <lineage>
        <taxon>Eukaryota</taxon>
        <taxon>Fungi</taxon>
        <taxon>Dikarya</taxon>
        <taxon>Basidiomycota</taxon>
        <taxon>Agaricomycotina</taxon>
        <taxon>Agaricomycetes</taxon>
        <taxon>Agaricomycetidae</taxon>
        <taxon>Agaricales</taxon>
        <taxon>Marasmiineae</taxon>
        <taxon>Omphalotaceae</taxon>
        <taxon>Lentinula</taxon>
    </lineage>
</organism>